<keyword evidence="3" id="KW-1185">Reference proteome</keyword>
<keyword evidence="1" id="KW-1133">Transmembrane helix</keyword>
<organism evidence="2 3">
    <name type="scientific">Gracilibacillus kekensis</name>
    <dbReference type="NCBI Taxonomy" id="1027249"/>
    <lineage>
        <taxon>Bacteria</taxon>
        <taxon>Bacillati</taxon>
        <taxon>Bacillota</taxon>
        <taxon>Bacilli</taxon>
        <taxon>Bacillales</taxon>
        <taxon>Bacillaceae</taxon>
        <taxon>Gracilibacillus</taxon>
    </lineage>
</organism>
<accession>A0A1M7ILN3</accession>
<feature type="transmembrane region" description="Helical" evidence="1">
    <location>
        <begin position="26"/>
        <end position="44"/>
    </location>
</feature>
<protein>
    <recommendedName>
        <fullName evidence="4">Membrane protein YizD</fullName>
    </recommendedName>
</protein>
<evidence type="ECO:0000313" key="2">
    <source>
        <dbReference type="EMBL" id="SHM41545.1"/>
    </source>
</evidence>
<dbReference type="AlphaFoldDB" id="A0A1M7ILN3"/>
<evidence type="ECO:0000256" key="1">
    <source>
        <dbReference type="SAM" id="Phobius"/>
    </source>
</evidence>
<dbReference type="Proteomes" id="UP000184184">
    <property type="component" value="Unassembled WGS sequence"/>
</dbReference>
<dbReference type="EMBL" id="FRCZ01000001">
    <property type="protein sequence ID" value="SHM41545.1"/>
    <property type="molecule type" value="Genomic_DNA"/>
</dbReference>
<reference evidence="2 3" key="1">
    <citation type="submission" date="2016-11" db="EMBL/GenBank/DDBJ databases">
        <authorList>
            <person name="Jaros S."/>
            <person name="Januszkiewicz K."/>
            <person name="Wedrychowicz H."/>
        </authorList>
    </citation>
    <scope>NUCLEOTIDE SEQUENCE [LARGE SCALE GENOMIC DNA]</scope>
    <source>
        <strain evidence="2 3">CGMCC 1.10681</strain>
    </source>
</reference>
<evidence type="ECO:0000313" key="3">
    <source>
        <dbReference type="Proteomes" id="UP000184184"/>
    </source>
</evidence>
<sequence length="62" mass="7450">MRLLLVILPLFAFILNIFGLMRMIPLYFTIPLLFATIYITVYSFQNKKQFKGFKKEWDRSIS</sequence>
<dbReference type="STRING" id="1027249.SAMN05216179_0090"/>
<name>A0A1M7ILN3_9BACI</name>
<evidence type="ECO:0008006" key="4">
    <source>
        <dbReference type="Google" id="ProtNLM"/>
    </source>
</evidence>
<proteinExistence type="predicted"/>
<keyword evidence="1" id="KW-0812">Transmembrane</keyword>
<keyword evidence="1" id="KW-0472">Membrane</keyword>
<gene>
    <name evidence="2" type="ORF">SAMN05216179_0090</name>
</gene>